<proteinExistence type="predicted"/>
<evidence type="ECO:0000313" key="1">
    <source>
        <dbReference type="EMBL" id="KAF6754441.1"/>
    </source>
</evidence>
<protein>
    <submittedName>
        <fullName evidence="1">Uncharacterized protein</fullName>
    </submittedName>
</protein>
<reference evidence="1 2" key="1">
    <citation type="submission" date="2020-07" db="EMBL/GenBank/DDBJ databases">
        <title>Comparative genomics of pyrophilous fungi reveals a link between fire events and developmental genes.</title>
        <authorList>
            <consortium name="DOE Joint Genome Institute"/>
            <person name="Steindorff A.S."/>
            <person name="Carver A."/>
            <person name="Calhoun S."/>
            <person name="Stillman K."/>
            <person name="Liu H."/>
            <person name="Lipzen A."/>
            <person name="Pangilinan J."/>
            <person name="Labutti K."/>
            <person name="Bruns T.D."/>
            <person name="Grigoriev I.V."/>
        </authorList>
    </citation>
    <scope>NUCLEOTIDE SEQUENCE [LARGE SCALE GENOMIC DNA]</scope>
    <source>
        <strain evidence="1 2">CBS 144469</strain>
    </source>
</reference>
<dbReference type="OrthoDB" id="109543at2759"/>
<organism evidence="1 2">
    <name type="scientific">Ephemerocybe angulata</name>
    <dbReference type="NCBI Taxonomy" id="980116"/>
    <lineage>
        <taxon>Eukaryota</taxon>
        <taxon>Fungi</taxon>
        <taxon>Dikarya</taxon>
        <taxon>Basidiomycota</taxon>
        <taxon>Agaricomycotina</taxon>
        <taxon>Agaricomycetes</taxon>
        <taxon>Agaricomycetidae</taxon>
        <taxon>Agaricales</taxon>
        <taxon>Agaricineae</taxon>
        <taxon>Psathyrellaceae</taxon>
        <taxon>Ephemerocybe</taxon>
    </lineage>
</organism>
<evidence type="ECO:0000313" key="2">
    <source>
        <dbReference type="Proteomes" id="UP000521943"/>
    </source>
</evidence>
<comment type="caution">
    <text evidence="1">The sequence shown here is derived from an EMBL/GenBank/DDBJ whole genome shotgun (WGS) entry which is preliminary data.</text>
</comment>
<sequence>MALALGKASSHMASTQGQGAQEEIACKRYLAFLARARRDLAEVEEDGNPAIRVFPSEVSDGLRVCLVLTPYAGQWAGFRLHFLVDLPLKGSRTWPSASPIIHIDSGVRHPCYRGRVIDPSLNNYTFFGAGSERLNLKHDCSKTLLSLFTSLLHMFSLATTLGEYHTFEEPSTTTYLTEERFLHLQFPGSKEACCRELTWAGSCDCGPVKTKYQRQWDEQWRSDPKPDVVVSTYRPEANGSSIETVHKVKSIHPSPDRLHQFTRPTKLWLHTRDRISLTSCAFCAYGSSALPHVAPPSIPARAGTAVPITLLTPPATSKLWMLLDDNLVEIAEWLQTPSIRTFAAAYHRFDLIASQYHILQRRELLCSVLRTSYTEGVLGVRICSGYQIRLGERWLSLAGFEVHDIDIDARYNNDGSWNPLSLHEWPTLFLPFALNPEHFKRVRGDIVECFEILKKASSAPYQRKCRFCSELHTFVCPRPEELISPEASSLPLPLRYISSWMAIEIQEVTGLWIELLRAKDDFPVKHKTEEEVVAGTERMITRFCHLLHMALSLYRDDFAVIANIKAFVRGHVQPKQNSPKPALNQYEYLALLTILEIVDSGRTSTSTPSSEGDPLSWFSINGPFLRNFFRKAAVNYLNRFPTLQVMEGGASDYRLVKTFEYMERELRRLMIFIRVHLGFVKTYRSNLSMLDESYGFVDSKLMLQLCKEIKVVMCVKTWPEFFRQVAYPRGEGMGKEVFSRLLRESVRDALMERPWQERNWEREERMYSRWRHVRSREEAQWKADLNRRGVRPRTFSPDSNV</sequence>
<dbReference type="Proteomes" id="UP000521943">
    <property type="component" value="Unassembled WGS sequence"/>
</dbReference>
<gene>
    <name evidence="1" type="ORF">DFP72DRAFT_1068469</name>
</gene>
<dbReference type="EMBL" id="JACGCI010000034">
    <property type="protein sequence ID" value="KAF6754441.1"/>
    <property type="molecule type" value="Genomic_DNA"/>
</dbReference>
<accession>A0A8H6HZ41</accession>
<dbReference type="AlphaFoldDB" id="A0A8H6HZ41"/>
<name>A0A8H6HZ41_9AGAR</name>
<keyword evidence="2" id="KW-1185">Reference proteome</keyword>